<dbReference type="PANTHER" id="PTHR24183">
    <property type="entry name" value="FIBRONECTIN TYPE 3 AND ANKYRIN REPEAT DOMAINS PROTEIN 1"/>
    <property type="match status" value="1"/>
</dbReference>
<evidence type="ECO:0000313" key="3">
    <source>
        <dbReference type="Proteomes" id="UP001174909"/>
    </source>
</evidence>
<evidence type="ECO:0000256" key="1">
    <source>
        <dbReference type="PROSITE-ProRule" id="PRU00023"/>
    </source>
</evidence>
<keyword evidence="3" id="KW-1185">Reference proteome</keyword>
<gene>
    <name evidence="2" type="ORF">GBAR_LOCUS27592</name>
</gene>
<comment type="caution">
    <text evidence="2">The sequence shown here is derived from an EMBL/GenBank/DDBJ whole genome shotgun (WGS) entry which is preliminary data.</text>
</comment>
<protein>
    <submittedName>
        <fullName evidence="2">Ankyrin repeat domain-containing protein 45</fullName>
    </submittedName>
</protein>
<dbReference type="AlphaFoldDB" id="A0AA35XAF1"/>
<dbReference type="InterPro" id="IPR029048">
    <property type="entry name" value="HSP70_C_sf"/>
</dbReference>
<dbReference type="PROSITE" id="PS50088">
    <property type="entry name" value="ANK_REPEAT"/>
    <property type="match status" value="2"/>
</dbReference>
<dbReference type="PROSITE" id="PS50297">
    <property type="entry name" value="ANK_REP_REGION"/>
    <property type="match status" value="2"/>
</dbReference>
<dbReference type="InterPro" id="IPR036770">
    <property type="entry name" value="Ankyrin_rpt-contain_sf"/>
</dbReference>
<sequence>MLQEQKAIVGRDVGKLQELLDAGAGERDWSWRGKERKTALELAAVIGQPEMVKLLAEAGANPNHLSASGYSALHQASMWGQFDCVKELVRAGADHRLRTKSGETSRQLALRYRNTACSDYLSGVEARRVLNEAVQEARGMLTDSELIAGRWNKEDKAKVTALCQDKEQWLAHSEECFEEIVHQTNDFRVLIQPYFDKLQLISRKTV</sequence>
<reference evidence="2" key="1">
    <citation type="submission" date="2023-03" db="EMBL/GenBank/DDBJ databases">
        <authorList>
            <person name="Steffen K."/>
            <person name="Cardenas P."/>
        </authorList>
    </citation>
    <scope>NUCLEOTIDE SEQUENCE</scope>
</reference>
<keyword evidence="1" id="KW-0040">ANK repeat</keyword>
<dbReference type="InterPro" id="IPR002110">
    <property type="entry name" value="Ankyrin_rpt"/>
</dbReference>
<dbReference type="SUPFAM" id="SSF48403">
    <property type="entry name" value="Ankyrin repeat"/>
    <property type="match status" value="1"/>
</dbReference>
<dbReference type="Gene3D" id="1.20.1270.10">
    <property type="match status" value="1"/>
</dbReference>
<dbReference type="EMBL" id="CASHTH010003836">
    <property type="protein sequence ID" value="CAI8050184.1"/>
    <property type="molecule type" value="Genomic_DNA"/>
</dbReference>
<dbReference type="SUPFAM" id="SSF100934">
    <property type="entry name" value="Heat shock protein 70kD (HSP70), C-terminal subdomain"/>
    <property type="match status" value="1"/>
</dbReference>
<dbReference type="Pfam" id="PF12796">
    <property type="entry name" value="Ank_2"/>
    <property type="match status" value="1"/>
</dbReference>
<dbReference type="GO" id="GO:0005634">
    <property type="term" value="C:nucleus"/>
    <property type="evidence" value="ECO:0007669"/>
    <property type="project" value="TreeGrafter"/>
</dbReference>
<proteinExistence type="predicted"/>
<name>A0AA35XAF1_GEOBA</name>
<dbReference type="GO" id="GO:0042981">
    <property type="term" value="P:regulation of apoptotic process"/>
    <property type="evidence" value="ECO:0007669"/>
    <property type="project" value="TreeGrafter"/>
</dbReference>
<feature type="repeat" description="ANK" evidence="1">
    <location>
        <begin position="68"/>
        <end position="100"/>
    </location>
</feature>
<dbReference type="Proteomes" id="UP001174909">
    <property type="component" value="Unassembled WGS sequence"/>
</dbReference>
<dbReference type="SMART" id="SM00248">
    <property type="entry name" value="ANK"/>
    <property type="match status" value="2"/>
</dbReference>
<accession>A0AA35XAF1</accession>
<feature type="repeat" description="ANK" evidence="1">
    <location>
        <begin position="35"/>
        <end position="67"/>
    </location>
</feature>
<dbReference type="Gene3D" id="1.25.40.20">
    <property type="entry name" value="Ankyrin repeat-containing domain"/>
    <property type="match status" value="1"/>
</dbReference>
<evidence type="ECO:0000313" key="2">
    <source>
        <dbReference type="EMBL" id="CAI8050184.1"/>
    </source>
</evidence>
<organism evidence="2 3">
    <name type="scientific">Geodia barretti</name>
    <name type="common">Barrett's horny sponge</name>
    <dbReference type="NCBI Taxonomy" id="519541"/>
    <lineage>
        <taxon>Eukaryota</taxon>
        <taxon>Metazoa</taxon>
        <taxon>Porifera</taxon>
        <taxon>Demospongiae</taxon>
        <taxon>Heteroscleromorpha</taxon>
        <taxon>Tetractinellida</taxon>
        <taxon>Astrophorina</taxon>
        <taxon>Geodiidae</taxon>
        <taxon>Geodia</taxon>
    </lineage>
</organism>
<dbReference type="PANTHER" id="PTHR24183:SF1">
    <property type="entry name" value="FIBRONECTIN TYPE 3 AND ANKYRIN REPEAT DOMAINS PROTEIN 1"/>
    <property type="match status" value="1"/>
</dbReference>